<evidence type="ECO:0008006" key="4">
    <source>
        <dbReference type="Google" id="ProtNLM"/>
    </source>
</evidence>
<dbReference type="InterPro" id="IPR029468">
    <property type="entry name" value="O-ag_pol_Wzy"/>
</dbReference>
<feature type="transmembrane region" description="Helical" evidence="1">
    <location>
        <begin position="259"/>
        <end position="278"/>
    </location>
</feature>
<evidence type="ECO:0000313" key="2">
    <source>
        <dbReference type="EMBL" id="CEN33996.1"/>
    </source>
</evidence>
<feature type="transmembrane region" description="Helical" evidence="1">
    <location>
        <begin position="5"/>
        <end position="22"/>
    </location>
</feature>
<accession>A0A0B7H319</accession>
<protein>
    <recommendedName>
        <fullName evidence="4">Oligosaccharide repeat unit polymerase</fullName>
    </recommendedName>
</protein>
<sequence length="477" mass="54091">MIRIIYITITMLLLIVLIGKGYPNYMDIHFVGLILAINILSLFLFFFKGESNPSLKKQYLKTSNLFLIGFAIVHFQMYIDLFLGFLSEDNSFLFINKNIAIKSLLISSIALNIYCLGYFSNKERKLKSNNNVFKILDTNILYYFAIVSFVLFFVTVDKNYLAGNYGVVEKGDSAGIIGLLFQSSISALLIIKSRNLILQNRGFGISLKTALLYLKKEISLLIIFTLATMISGERNILIFNSLFLFGILSYITKMRLTKIQLFLLLGISTFSITLIGAARRFRDEGTIIQKITLALDNSQEERNYSDSFLNSTRELASSGRTLNIAVDAIDLGVANYTYGLFTFQDIMLIIPSLKGSFINFFEIPSFLTSSPHYLTYINLGPYATWGVGSSCVADTYLDFGILGVLFIYFLYGLYTRKLELSIYNNKIVSFFVLTVALLILSSSIYTARATIIYGLNKLFYILFFIYFVVLINKIKSR</sequence>
<dbReference type="EMBL" id="CDOD01000011">
    <property type="protein sequence ID" value="CEN33996.1"/>
    <property type="molecule type" value="Genomic_DNA"/>
</dbReference>
<feature type="transmembrane region" description="Helical" evidence="1">
    <location>
        <begin position="173"/>
        <end position="191"/>
    </location>
</feature>
<evidence type="ECO:0000313" key="3">
    <source>
        <dbReference type="Proteomes" id="UP000038055"/>
    </source>
</evidence>
<dbReference type="RefSeq" id="WP_041991259.1">
    <property type="nucleotide sequence ID" value="NZ_CDOD01000011.1"/>
</dbReference>
<feature type="transmembrane region" description="Helical" evidence="1">
    <location>
        <begin position="396"/>
        <end position="415"/>
    </location>
</feature>
<dbReference type="AlphaFoldDB" id="A0A0B7H319"/>
<feature type="transmembrane region" description="Helical" evidence="1">
    <location>
        <begin position="427"/>
        <end position="445"/>
    </location>
</feature>
<feature type="transmembrane region" description="Helical" evidence="1">
    <location>
        <begin position="140"/>
        <end position="161"/>
    </location>
</feature>
<gene>
    <name evidence="2" type="ORF">CCYN2B_190034</name>
</gene>
<reference evidence="3" key="1">
    <citation type="submission" date="2015-01" db="EMBL/GenBank/DDBJ databases">
        <authorList>
            <person name="MANFREDI Pablo"/>
        </authorList>
    </citation>
    <scope>NUCLEOTIDE SEQUENCE [LARGE SCALE GENOMIC DNA]</scope>
    <source>
        <strain evidence="3">Ccyn2B</strain>
    </source>
</reference>
<organism evidence="2 3">
    <name type="scientific">Capnocytophaga cynodegmi</name>
    <dbReference type="NCBI Taxonomy" id="28189"/>
    <lineage>
        <taxon>Bacteria</taxon>
        <taxon>Pseudomonadati</taxon>
        <taxon>Bacteroidota</taxon>
        <taxon>Flavobacteriia</taxon>
        <taxon>Flavobacteriales</taxon>
        <taxon>Flavobacteriaceae</taxon>
        <taxon>Capnocytophaga</taxon>
    </lineage>
</organism>
<keyword evidence="3" id="KW-1185">Reference proteome</keyword>
<keyword evidence="1" id="KW-0472">Membrane</keyword>
<evidence type="ECO:0000256" key="1">
    <source>
        <dbReference type="SAM" id="Phobius"/>
    </source>
</evidence>
<name>A0A0B7H319_9FLAO</name>
<keyword evidence="1" id="KW-1133">Transmembrane helix</keyword>
<feature type="transmembrane region" description="Helical" evidence="1">
    <location>
        <begin position="451"/>
        <end position="471"/>
    </location>
</feature>
<feature type="transmembrane region" description="Helical" evidence="1">
    <location>
        <begin position="212"/>
        <end position="230"/>
    </location>
</feature>
<feature type="transmembrane region" description="Helical" evidence="1">
    <location>
        <begin position="99"/>
        <end position="119"/>
    </location>
</feature>
<dbReference type="Proteomes" id="UP000038055">
    <property type="component" value="Unassembled WGS sequence"/>
</dbReference>
<feature type="transmembrane region" description="Helical" evidence="1">
    <location>
        <begin position="236"/>
        <end position="252"/>
    </location>
</feature>
<dbReference type="Pfam" id="PF14296">
    <property type="entry name" value="O-ag_pol_Wzy"/>
    <property type="match status" value="1"/>
</dbReference>
<feature type="transmembrane region" description="Helical" evidence="1">
    <location>
        <begin position="28"/>
        <end position="47"/>
    </location>
</feature>
<feature type="transmembrane region" description="Helical" evidence="1">
    <location>
        <begin position="59"/>
        <end position="79"/>
    </location>
</feature>
<keyword evidence="1" id="KW-0812">Transmembrane</keyword>
<proteinExistence type="predicted"/>